<protein>
    <recommendedName>
        <fullName evidence="7">Thioredoxin reductase</fullName>
        <ecNumber evidence="7">1.8.1.9</ecNumber>
    </recommendedName>
</protein>
<dbReference type="InterPro" id="IPR036188">
    <property type="entry name" value="FAD/NAD-bd_sf"/>
</dbReference>
<evidence type="ECO:0000256" key="2">
    <source>
        <dbReference type="ARBA" id="ARBA00022630"/>
    </source>
</evidence>
<gene>
    <name evidence="11" type="ORF">C9I82_287</name>
</gene>
<dbReference type="EMBL" id="CP028374">
    <property type="protein sequence ID" value="AXN02252.1"/>
    <property type="molecule type" value="Genomic_DNA"/>
</dbReference>
<dbReference type="EC" id="1.8.1.9" evidence="7"/>
<evidence type="ECO:0000313" key="12">
    <source>
        <dbReference type="Proteomes" id="UP000256856"/>
    </source>
</evidence>
<comment type="subunit">
    <text evidence="7">Homodimer.</text>
</comment>
<dbReference type="Gene3D" id="3.50.50.60">
    <property type="entry name" value="FAD/NAD(P)-binding domain"/>
    <property type="match status" value="2"/>
</dbReference>
<dbReference type="PRINTS" id="PR00469">
    <property type="entry name" value="PNDRDTASEII"/>
</dbReference>
<evidence type="ECO:0000256" key="1">
    <source>
        <dbReference type="ARBA" id="ARBA00009333"/>
    </source>
</evidence>
<dbReference type="GO" id="GO:0004791">
    <property type="term" value="F:thioredoxin-disulfide reductase (NADPH) activity"/>
    <property type="evidence" value="ECO:0007669"/>
    <property type="project" value="UniProtKB-UniRule"/>
</dbReference>
<reference evidence="11 12" key="1">
    <citation type="submission" date="2018-03" db="EMBL/GenBank/DDBJ databases">
        <title>A parallel universe: an anciently diverged bacterial symbiosis in a Hawaiian planthopper (Hemiptera: Cixiidae) reveals rearranged nutritional responsibilities.</title>
        <authorList>
            <person name="Bennett G."/>
            <person name="Mao M."/>
        </authorList>
    </citation>
    <scope>NUCLEOTIDE SEQUENCE [LARGE SCALE GENOMIC DNA]</scope>
    <source>
        <strain evidence="11 12">OLIH</strain>
    </source>
</reference>
<keyword evidence="9" id="KW-0812">Transmembrane</keyword>
<keyword evidence="9" id="KW-0472">Membrane</keyword>
<dbReference type="AlphaFoldDB" id="A0A346DZU7"/>
<dbReference type="InterPro" id="IPR050097">
    <property type="entry name" value="Ferredoxin-NADP_redctase_2"/>
</dbReference>
<keyword evidence="9" id="KW-1133">Transmembrane helix</keyword>
<keyword evidence="6 7" id="KW-0676">Redox-active center</keyword>
<dbReference type="KEGG" id="ppet:C9I82_287"/>
<feature type="domain" description="FAD/NAD(P)-binding" evidence="10">
    <location>
        <begin position="46"/>
        <end position="341"/>
    </location>
</feature>
<evidence type="ECO:0000256" key="6">
    <source>
        <dbReference type="ARBA" id="ARBA00023284"/>
    </source>
</evidence>
<dbReference type="Pfam" id="PF07992">
    <property type="entry name" value="Pyr_redox_2"/>
    <property type="match status" value="1"/>
</dbReference>
<dbReference type="SUPFAM" id="SSF51905">
    <property type="entry name" value="FAD/NAD(P)-binding domain"/>
    <property type="match status" value="1"/>
</dbReference>
<dbReference type="InterPro" id="IPR005982">
    <property type="entry name" value="Thioredox_Rdtase"/>
</dbReference>
<dbReference type="NCBIfam" id="TIGR01292">
    <property type="entry name" value="TRX_reduct"/>
    <property type="match status" value="1"/>
</dbReference>
<keyword evidence="12" id="KW-1185">Reference proteome</keyword>
<comment type="catalytic activity">
    <reaction evidence="7">
        <text>[thioredoxin]-dithiol + NADP(+) = [thioredoxin]-disulfide + NADPH + H(+)</text>
        <dbReference type="Rhea" id="RHEA:20345"/>
        <dbReference type="Rhea" id="RHEA-COMP:10698"/>
        <dbReference type="Rhea" id="RHEA-COMP:10700"/>
        <dbReference type="ChEBI" id="CHEBI:15378"/>
        <dbReference type="ChEBI" id="CHEBI:29950"/>
        <dbReference type="ChEBI" id="CHEBI:50058"/>
        <dbReference type="ChEBI" id="CHEBI:57783"/>
        <dbReference type="ChEBI" id="CHEBI:58349"/>
        <dbReference type="EC" id="1.8.1.9"/>
    </reaction>
</comment>
<keyword evidence="4 7" id="KW-0560">Oxidoreductase</keyword>
<keyword evidence="3 7" id="KW-0274">FAD</keyword>
<dbReference type="InterPro" id="IPR023753">
    <property type="entry name" value="FAD/NAD-binding_dom"/>
</dbReference>
<comment type="cofactor">
    <cofactor evidence="8">
        <name>FAD</name>
        <dbReference type="ChEBI" id="CHEBI:57692"/>
    </cofactor>
    <text evidence="8">Binds 1 FAD per subunit.</text>
</comment>
<dbReference type="PANTHER" id="PTHR48105">
    <property type="entry name" value="THIOREDOXIN REDUCTASE 1-RELATED-RELATED"/>
    <property type="match status" value="1"/>
</dbReference>
<comment type="similarity">
    <text evidence="1 7">Belongs to the class-II pyridine nucleotide-disulfide oxidoreductase family.</text>
</comment>
<evidence type="ECO:0000259" key="10">
    <source>
        <dbReference type="Pfam" id="PF07992"/>
    </source>
</evidence>
<keyword evidence="5" id="KW-1015">Disulfide bond</keyword>
<name>A0A346DZU7_9ENTR</name>
<dbReference type="PROSITE" id="PS00573">
    <property type="entry name" value="PYRIDINE_REDOX_2"/>
    <property type="match status" value="1"/>
</dbReference>
<evidence type="ECO:0000256" key="9">
    <source>
        <dbReference type="SAM" id="Phobius"/>
    </source>
</evidence>
<sequence>MLVIYLKLKVLFFNVLFIFLIFCIYFFIFLFREIFYRIYLMSKYSKLIILGSGPAGYTAALYSSRANLNPIIITGLNKGGQLTTTNNIENWPGIINPISGTDLMNNMHDHVKRFNVEIIYDHISSVDFSSKPFFLQGDYQSYIADSVIVATGANPRSIGISSEKRFLGKGVSSCATCDGFFYKGEKVAVIGGGNVAIEEVLYLSNICNHVYLIHRRNYFTAEKILLDRLNIKIKEGKVTVYFNYILYEILGNDNGVNGILIHSSKENNNDLKLDISCVFIAIGYIPNTKIFSKQLILEDGYIKVKSGLYGFYTETSISGVFAAGDVIDRVYRQAVTSAATGCMAALDADKYLNI</sequence>
<dbReference type="InterPro" id="IPR008255">
    <property type="entry name" value="Pyr_nucl-diS_OxRdtase_2_AS"/>
</dbReference>
<evidence type="ECO:0000256" key="5">
    <source>
        <dbReference type="ARBA" id="ARBA00023157"/>
    </source>
</evidence>
<dbReference type="Proteomes" id="UP000256856">
    <property type="component" value="Chromosome"/>
</dbReference>
<feature type="transmembrane region" description="Helical" evidence="9">
    <location>
        <begin position="12"/>
        <end position="32"/>
    </location>
</feature>
<dbReference type="GO" id="GO:0019430">
    <property type="term" value="P:removal of superoxide radicals"/>
    <property type="evidence" value="ECO:0007669"/>
    <property type="project" value="UniProtKB-UniRule"/>
</dbReference>
<evidence type="ECO:0000256" key="3">
    <source>
        <dbReference type="ARBA" id="ARBA00022827"/>
    </source>
</evidence>
<evidence type="ECO:0000256" key="7">
    <source>
        <dbReference type="RuleBase" id="RU003880"/>
    </source>
</evidence>
<keyword evidence="8" id="KW-0521">NADP</keyword>
<dbReference type="GO" id="GO:0005737">
    <property type="term" value="C:cytoplasm"/>
    <property type="evidence" value="ECO:0007669"/>
    <property type="project" value="InterPro"/>
</dbReference>
<proteinExistence type="inferred from homology"/>
<evidence type="ECO:0000256" key="4">
    <source>
        <dbReference type="ARBA" id="ARBA00023002"/>
    </source>
</evidence>
<keyword evidence="2 7" id="KW-0285">Flavoprotein</keyword>
<dbReference type="PRINTS" id="PR00368">
    <property type="entry name" value="FADPNR"/>
</dbReference>
<evidence type="ECO:0000313" key="11">
    <source>
        <dbReference type="EMBL" id="AXN02252.1"/>
    </source>
</evidence>
<evidence type="ECO:0000256" key="8">
    <source>
        <dbReference type="RuleBase" id="RU003881"/>
    </source>
</evidence>
<organism evidence="11 12">
    <name type="scientific">Candidatus Purcelliella pentastirinorum</name>
    <dbReference type="NCBI Taxonomy" id="472834"/>
    <lineage>
        <taxon>Bacteria</taxon>
        <taxon>Pseudomonadati</taxon>
        <taxon>Pseudomonadota</taxon>
        <taxon>Gammaproteobacteria</taxon>
        <taxon>Enterobacterales</taxon>
        <taxon>Enterobacteriaceae</taxon>
        <taxon>Candidatus Purcelliella</taxon>
    </lineage>
</organism>
<accession>A0A346DZU7</accession>